<feature type="transmembrane region" description="Helical" evidence="1">
    <location>
        <begin position="58"/>
        <end position="75"/>
    </location>
</feature>
<accession>W7X0V9</accession>
<keyword evidence="3" id="KW-1185">Reference proteome</keyword>
<feature type="transmembrane region" description="Helical" evidence="1">
    <location>
        <begin position="82"/>
        <end position="102"/>
    </location>
</feature>
<keyword evidence="1" id="KW-0472">Membrane</keyword>
<gene>
    <name evidence="2" type="ORF">TTHERM_000786971</name>
</gene>
<evidence type="ECO:0000313" key="3">
    <source>
        <dbReference type="Proteomes" id="UP000009168"/>
    </source>
</evidence>
<feature type="transmembrane region" description="Helical" evidence="1">
    <location>
        <begin position="139"/>
        <end position="156"/>
    </location>
</feature>
<proteinExistence type="predicted"/>
<dbReference type="InParanoid" id="W7X0V9"/>
<evidence type="ECO:0000313" key="2">
    <source>
        <dbReference type="EMBL" id="EWS72785.1"/>
    </source>
</evidence>
<protein>
    <submittedName>
        <fullName evidence="2">Transmembrane protein, putative</fullName>
    </submittedName>
</protein>
<feature type="transmembrane region" description="Helical" evidence="1">
    <location>
        <begin position="186"/>
        <end position="206"/>
    </location>
</feature>
<evidence type="ECO:0000256" key="1">
    <source>
        <dbReference type="SAM" id="Phobius"/>
    </source>
</evidence>
<keyword evidence="1 2" id="KW-0812">Transmembrane</keyword>
<keyword evidence="1" id="KW-1133">Transmembrane helix</keyword>
<name>W7X0V9_TETTS</name>
<sequence>MRTSSQNINLIISQKQLLKSIIKISSKLIKREKRVFLINFLLFFYRKKYFLLKRVGTVQISLYTFVSSVLKIYLLQYYNKSYILLLNVQYNAFCYVCFRLVFYSTNKTQSHIFCTPSLSILLFSKYVHRTKDKDLLKRVHTILFICFLFLRINSFIHSVDIHKDRCKCTHLIQMNRFNSFSITHNLIYQIKIFLKKCHILLLIIFFEVEVKYQITKKLIHILYSCTQCLFVQLKYYLISILKSININNSSKPIISKGILLI</sequence>
<organism evidence="2 3">
    <name type="scientific">Tetrahymena thermophila (strain SB210)</name>
    <dbReference type="NCBI Taxonomy" id="312017"/>
    <lineage>
        <taxon>Eukaryota</taxon>
        <taxon>Sar</taxon>
        <taxon>Alveolata</taxon>
        <taxon>Ciliophora</taxon>
        <taxon>Intramacronucleata</taxon>
        <taxon>Oligohymenophorea</taxon>
        <taxon>Hymenostomatida</taxon>
        <taxon>Tetrahymenina</taxon>
        <taxon>Tetrahymenidae</taxon>
        <taxon>Tetrahymena</taxon>
    </lineage>
</organism>
<dbReference type="GeneID" id="24440670"/>
<dbReference type="RefSeq" id="XP_012654672.1">
    <property type="nucleotide sequence ID" value="XM_012799218.1"/>
</dbReference>
<dbReference type="KEGG" id="tet:TTHERM_000786971"/>
<dbReference type="AlphaFoldDB" id="W7X0V9"/>
<dbReference type="Proteomes" id="UP000009168">
    <property type="component" value="Unassembled WGS sequence"/>
</dbReference>
<reference evidence="3" key="1">
    <citation type="journal article" date="2006" name="PLoS Biol.">
        <title>Macronuclear genome sequence of the ciliate Tetrahymena thermophila, a model eukaryote.</title>
        <authorList>
            <person name="Eisen J.A."/>
            <person name="Coyne R.S."/>
            <person name="Wu M."/>
            <person name="Wu D."/>
            <person name="Thiagarajan M."/>
            <person name="Wortman J.R."/>
            <person name="Badger J.H."/>
            <person name="Ren Q."/>
            <person name="Amedeo P."/>
            <person name="Jones K.M."/>
            <person name="Tallon L.J."/>
            <person name="Delcher A.L."/>
            <person name="Salzberg S.L."/>
            <person name="Silva J.C."/>
            <person name="Haas B.J."/>
            <person name="Majoros W.H."/>
            <person name="Farzad M."/>
            <person name="Carlton J.M."/>
            <person name="Smith R.K. Jr."/>
            <person name="Garg J."/>
            <person name="Pearlman R.E."/>
            <person name="Karrer K.M."/>
            <person name="Sun L."/>
            <person name="Manning G."/>
            <person name="Elde N.C."/>
            <person name="Turkewitz A.P."/>
            <person name="Asai D.J."/>
            <person name="Wilkes D.E."/>
            <person name="Wang Y."/>
            <person name="Cai H."/>
            <person name="Collins K."/>
            <person name="Stewart B.A."/>
            <person name="Lee S.R."/>
            <person name="Wilamowska K."/>
            <person name="Weinberg Z."/>
            <person name="Ruzzo W.L."/>
            <person name="Wloga D."/>
            <person name="Gaertig J."/>
            <person name="Frankel J."/>
            <person name="Tsao C.-C."/>
            <person name="Gorovsky M.A."/>
            <person name="Keeling P.J."/>
            <person name="Waller R.F."/>
            <person name="Patron N.J."/>
            <person name="Cherry J.M."/>
            <person name="Stover N.A."/>
            <person name="Krieger C.J."/>
            <person name="del Toro C."/>
            <person name="Ryder H.F."/>
            <person name="Williamson S.C."/>
            <person name="Barbeau R.A."/>
            <person name="Hamilton E.P."/>
            <person name="Orias E."/>
        </authorList>
    </citation>
    <scope>NUCLEOTIDE SEQUENCE [LARGE SCALE GENOMIC DNA]</scope>
    <source>
        <strain evidence="3">SB210</strain>
    </source>
</reference>
<dbReference type="EMBL" id="GG662552">
    <property type="protein sequence ID" value="EWS72785.1"/>
    <property type="molecule type" value="Genomic_DNA"/>
</dbReference>